<comment type="caution">
    <text evidence="3">The sequence shown here is derived from an EMBL/GenBank/DDBJ whole genome shotgun (WGS) entry which is preliminary data.</text>
</comment>
<evidence type="ECO:0000313" key="3">
    <source>
        <dbReference type="EMBL" id="MBB6061146.1"/>
    </source>
</evidence>
<feature type="signal peptide" evidence="2">
    <location>
        <begin position="1"/>
        <end position="20"/>
    </location>
</feature>
<name>A0A7W9WE69_9BACT</name>
<evidence type="ECO:0000256" key="1">
    <source>
        <dbReference type="SAM" id="MobiDB-lite"/>
    </source>
</evidence>
<proteinExistence type="predicted"/>
<dbReference type="Proteomes" id="UP000532746">
    <property type="component" value="Unassembled WGS sequence"/>
</dbReference>
<accession>A0A7W9WE69</accession>
<organism evidence="3 4">
    <name type="scientific">Hymenobacter luteus</name>
    <dbReference type="NCBI Taxonomy" id="1411122"/>
    <lineage>
        <taxon>Bacteria</taxon>
        <taxon>Pseudomonadati</taxon>
        <taxon>Bacteroidota</taxon>
        <taxon>Cytophagia</taxon>
        <taxon>Cytophagales</taxon>
        <taxon>Hymenobacteraceae</taxon>
        <taxon>Hymenobacter</taxon>
    </lineage>
</organism>
<dbReference type="AlphaFoldDB" id="A0A7W9WE69"/>
<keyword evidence="2" id="KW-0732">Signal</keyword>
<dbReference type="EMBL" id="JACHGG010000008">
    <property type="protein sequence ID" value="MBB6061146.1"/>
    <property type="molecule type" value="Genomic_DNA"/>
</dbReference>
<gene>
    <name evidence="3" type="ORF">HNQ93_004024</name>
</gene>
<evidence type="ECO:0000313" key="4">
    <source>
        <dbReference type="Proteomes" id="UP000532746"/>
    </source>
</evidence>
<keyword evidence="4" id="KW-1185">Reference proteome</keyword>
<dbReference type="RefSeq" id="WP_183405240.1">
    <property type="nucleotide sequence ID" value="NZ_JACHGG010000008.1"/>
</dbReference>
<feature type="compositionally biased region" description="Basic and acidic residues" evidence="1">
    <location>
        <begin position="28"/>
        <end position="40"/>
    </location>
</feature>
<evidence type="ECO:0000256" key="2">
    <source>
        <dbReference type="SAM" id="SignalP"/>
    </source>
</evidence>
<sequence length="147" mass="16136">MKNLALTVALGCLAVGAAFLALPPRRRGDADRNKGLKKPFDPQAGNPVSEAQAAECAKKYKKKYKDNTSSNYCAQGPIRQLLNQPGCVGIRIYRSLNPDDDRHGIVLVGVNEQGYDLLPGKQQGMAYRLMESYEKCPYNCDGNTLTK</sequence>
<feature type="chain" id="PRO_5031101336" evidence="2">
    <location>
        <begin position="21"/>
        <end position="147"/>
    </location>
</feature>
<reference evidence="3 4" key="1">
    <citation type="submission" date="2020-08" db="EMBL/GenBank/DDBJ databases">
        <title>Genomic Encyclopedia of Type Strains, Phase IV (KMG-IV): sequencing the most valuable type-strain genomes for metagenomic binning, comparative biology and taxonomic classification.</title>
        <authorList>
            <person name="Goeker M."/>
        </authorList>
    </citation>
    <scope>NUCLEOTIDE SEQUENCE [LARGE SCALE GENOMIC DNA]</scope>
    <source>
        <strain evidence="3 4">DSM 26718</strain>
    </source>
</reference>
<feature type="region of interest" description="Disordered" evidence="1">
    <location>
        <begin position="28"/>
        <end position="49"/>
    </location>
</feature>
<protein>
    <submittedName>
        <fullName evidence="3">Uncharacterized protein</fullName>
    </submittedName>
</protein>